<dbReference type="InterPro" id="IPR000620">
    <property type="entry name" value="EamA_dom"/>
</dbReference>
<proteinExistence type="inferred from homology"/>
<comment type="similarity">
    <text evidence="2">Belongs to the EamA transporter family.</text>
</comment>
<evidence type="ECO:0000313" key="9">
    <source>
        <dbReference type="Proteomes" id="UP000064893"/>
    </source>
</evidence>
<dbReference type="EMBL" id="CP013118">
    <property type="protein sequence ID" value="ALO16212.1"/>
    <property type="molecule type" value="Genomic_DNA"/>
</dbReference>
<feature type="transmembrane region" description="Helical" evidence="6">
    <location>
        <begin position="24"/>
        <end position="44"/>
    </location>
</feature>
<sequence length="112" mass="12432">MVASLVAFMFTNDGIPEISVNSGFSLLYLGLIGTLVCYFITVWVQQYVPAIKVSLILATEPVFAALCSFIFINETLNPQELLGATLILSGVIIHNWVKHRIKRKAARLAHRN</sequence>
<evidence type="ECO:0000256" key="4">
    <source>
        <dbReference type="ARBA" id="ARBA00022989"/>
    </source>
</evidence>
<keyword evidence="9" id="KW-1185">Reference proteome</keyword>
<gene>
    <name evidence="8" type="ORF">L21SP5_02589</name>
</gene>
<dbReference type="PANTHER" id="PTHR32322:SF2">
    <property type="entry name" value="EAMA DOMAIN-CONTAINING PROTEIN"/>
    <property type="match status" value="1"/>
</dbReference>
<keyword evidence="3 6" id="KW-0812">Transmembrane</keyword>
<feature type="transmembrane region" description="Helical" evidence="6">
    <location>
        <begin position="51"/>
        <end position="72"/>
    </location>
</feature>
<keyword evidence="5 6" id="KW-0472">Membrane</keyword>
<dbReference type="KEGG" id="blq:L21SP5_02589"/>
<name>A0A0S2I1S9_9BACT</name>
<evidence type="ECO:0000313" key="8">
    <source>
        <dbReference type="EMBL" id="ALO16212.1"/>
    </source>
</evidence>
<feature type="domain" description="EamA" evidence="7">
    <location>
        <begin position="3"/>
        <end position="93"/>
    </location>
</feature>
<protein>
    <submittedName>
        <fullName evidence="8">Carboxylate/amino acid/amine transporter</fullName>
    </submittedName>
</protein>
<dbReference type="Pfam" id="PF00892">
    <property type="entry name" value="EamA"/>
    <property type="match status" value="1"/>
</dbReference>
<feature type="transmembrane region" description="Helical" evidence="6">
    <location>
        <begin position="78"/>
        <end position="97"/>
    </location>
</feature>
<evidence type="ECO:0000259" key="7">
    <source>
        <dbReference type="Pfam" id="PF00892"/>
    </source>
</evidence>
<keyword evidence="4 6" id="KW-1133">Transmembrane helix</keyword>
<reference evidence="8 9" key="1">
    <citation type="submission" date="2015-11" db="EMBL/GenBank/DDBJ databases">
        <title>Description and complete genome sequence of a novel strain predominating in hypersaline microbial mats and representing a new family of the Bacteriodetes phylum.</title>
        <authorList>
            <person name="Spring S."/>
            <person name="Bunk B."/>
            <person name="Sproer C."/>
            <person name="Klenk H.-P."/>
        </authorList>
    </citation>
    <scope>NUCLEOTIDE SEQUENCE [LARGE SCALE GENOMIC DNA]</scope>
    <source>
        <strain evidence="8 9">L21-Spi-D4</strain>
    </source>
</reference>
<dbReference type="InterPro" id="IPR050638">
    <property type="entry name" value="AA-Vitamin_Transporters"/>
</dbReference>
<dbReference type="SUPFAM" id="SSF103481">
    <property type="entry name" value="Multidrug resistance efflux transporter EmrE"/>
    <property type="match status" value="1"/>
</dbReference>
<accession>A0A0S2I1S9</accession>
<dbReference type="Proteomes" id="UP000064893">
    <property type="component" value="Chromosome"/>
</dbReference>
<dbReference type="STRING" id="1307839.L21SP5_02589"/>
<dbReference type="AlphaFoldDB" id="A0A0S2I1S9"/>
<comment type="subcellular location">
    <subcellularLocation>
        <location evidence="1">Membrane</location>
        <topology evidence="1">Multi-pass membrane protein</topology>
    </subcellularLocation>
</comment>
<evidence type="ECO:0000256" key="6">
    <source>
        <dbReference type="SAM" id="Phobius"/>
    </source>
</evidence>
<evidence type="ECO:0000256" key="5">
    <source>
        <dbReference type="ARBA" id="ARBA00023136"/>
    </source>
</evidence>
<dbReference type="PANTHER" id="PTHR32322">
    <property type="entry name" value="INNER MEMBRANE TRANSPORTER"/>
    <property type="match status" value="1"/>
</dbReference>
<evidence type="ECO:0000256" key="3">
    <source>
        <dbReference type="ARBA" id="ARBA00022692"/>
    </source>
</evidence>
<dbReference type="GO" id="GO:0016020">
    <property type="term" value="C:membrane"/>
    <property type="evidence" value="ECO:0007669"/>
    <property type="project" value="UniProtKB-SubCell"/>
</dbReference>
<dbReference type="Gene3D" id="1.10.3730.20">
    <property type="match status" value="1"/>
</dbReference>
<dbReference type="InterPro" id="IPR037185">
    <property type="entry name" value="EmrE-like"/>
</dbReference>
<evidence type="ECO:0000256" key="2">
    <source>
        <dbReference type="ARBA" id="ARBA00007362"/>
    </source>
</evidence>
<organism evidence="8 9">
    <name type="scientific">Salinivirga cyanobacteriivorans</name>
    <dbReference type="NCBI Taxonomy" id="1307839"/>
    <lineage>
        <taxon>Bacteria</taxon>
        <taxon>Pseudomonadati</taxon>
        <taxon>Bacteroidota</taxon>
        <taxon>Bacteroidia</taxon>
        <taxon>Bacteroidales</taxon>
        <taxon>Salinivirgaceae</taxon>
        <taxon>Salinivirga</taxon>
    </lineage>
</organism>
<evidence type="ECO:0000256" key="1">
    <source>
        <dbReference type="ARBA" id="ARBA00004141"/>
    </source>
</evidence>